<evidence type="ECO:0000313" key="2">
    <source>
        <dbReference type="Proteomes" id="UP000238157"/>
    </source>
</evidence>
<reference evidence="1 2" key="1">
    <citation type="submission" date="2018-03" db="EMBL/GenBank/DDBJ databases">
        <title>Genomic Encyclopedia of Archaeal and Bacterial Type Strains, Phase II (KMG-II): from individual species to whole genera.</title>
        <authorList>
            <person name="Goeker M."/>
        </authorList>
    </citation>
    <scope>NUCLEOTIDE SEQUENCE [LARGE SCALE GENOMIC DNA]</scope>
    <source>
        <strain evidence="1 2">DSM 27929</strain>
    </source>
</reference>
<evidence type="ECO:0000313" key="1">
    <source>
        <dbReference type="EMBL" id="PRY89800.1"/>
    </source>
</evidence>
<dbReference type="Proteomes" id="UP000238157">
    <property type="component" value="Unassembled WGS sequence"/>
</dbReference>
<sequence>MWISGDNLGIKTDLYSLIKSEIQISTNYGDNHRIIHTCQHLRQHKVLNFL</sequence>
<protein>
    <submittedName>
        <fullName evidence="1">Uncharacterized protein</fullName>
    </submittedName>
</protein>
<organism evidence="1 2">
    <name type="scientific">Mongoliibacter ruber</name>
    <dbReference type="NCBI Taxonomy" id="1750599"/>
    <lineage>
        <taxon>Bacteria</taxon>
        <taxon>Pseudomonadati</taxon>
        <taxon>Bacteroidota</taxon>
        <taxon>Cytophagia</taxon>
        <taxon>Cytophagales</taxon>
        <taxon>Cyclobacteriaceae</taxon>
        <taxon>Mongoliibacter</taxon>
    </lineage>
</organism>
<accession>A0A2T0WSZ5</accession>
<name>A0A2T0WSZ5_9BACT</name>
<dbReference type="EMBL" id="PVTR01000002">
    <property type="protein sequence ID" value="PRY89800.1"/>
    <property type="molecule type" value="Genomic_DNA"/>
</dbReference>
<dbReference type="AlphaFoldDB" id="A0A2T0WSZ5"/>
<keyword evidence="2" id="KW-1185">Reference proteome</keyword>
<comment type="caution">
    <text evidence="1">The sequence shown here is derived from an EMBL/GenBank/DDBJ whole genome shotgun (WGS) entry which is preliminary data.</text>
</comment>
<proteinExistence type="predicted"/>
<gene>
    <name evidence="1" type="ORF">CLW00_102276</name>
</gene>